<dbReference type="InterPro" id="IPR027640">
    <property type="entry name" value="Kinesin-like_fam"/>
</dbReference>
<dbReference type="GO" id="GO:0005524">
    <property type="term" value="F:ATP binding"/>
    <property type="evidence" value="ECO:0007669"/>
    <property type="project" value="UniProtKB-UniRule"/>
</dbReference>
<comment type="subcellular location">
    <subcellularLocation>
        <location evidence="1">Cytoplasm</location>
        <location evidence="1">Cytoskeleton</location>
    </subcellularLocation>
</comment>
<dbReference type="OrthoDB" id="3176171at2759"/>
<evidence type="ECO:0000256" key="1">
    <source>
        <dbReference type="ARBA" id="ARBA00004245"/>
    </source>
</evidence>
<dbReference type="Gene3D" id="3.40.850.10">
    <property type="entry name" value="Kinesin motor domain"/>
    <property type="match status" value="1"/>
</dbReference>
<dbReference type="PANTHER" id="PTHR47971">
    <property type="entry name" value="KINESIN-RELATED PROTEIN 6"/>
    <property type="match status" value="1"/>
</dbReference>
<gene>
    <name evidence="11" type="ORF">K469DRAFT_711602</name>
</gene>
<evidence type="ECO:0000259" key="10">
    <source>
        <dbReference type="PROSITE" id="PS50067"/>
    </source>
</evidence>
<sequence length="464" mass="51487">MSRQQPQPSSFKVYVRWRPLTPNESSTAEMERSVTQHNESTQSISLSLQPHFHRPRTWKSGASFTQIFETSGINRTVFESVVAPTLPQVMDGATCNFFAYGHSGSGKTHTIVGYNYEDNEQLGLCLSAARDLFRTLDEVNVGLTTGEIAQGENKQELGVAVRLYELRGRFAFDLFNNSTECHVREGPDGQTHIRGKTEILEGRKVRVRPIVALPCWTFDELRNKIQAGLEMRKTGSSSAHDESSRTHAVLELEVVNKALIDARNAVIDRESELVPIGKRATDVYLEEQKNAYIRTPEGRFIPNPDCPPNQERIDAAEAEKREYETRLKAAEAAVAECFNSRRHPCLGGKFVFVDLAGSEYFDQGTDASAVGQKQTSQERQQGRQINADLFSLKEVIRARALNSSRIPFRSSSLTMVLRSHFLGSTKAQSAMVLTVSPSKAQFAATVNILKYGSLVAVAGGVGQK</sequence>
<dbReference type="PROSITE" id="PS00411">
    <property type="entry name" value="KINESIN_MOTOR_1"/>
    <property type="match status" value="1"/>
</dbReference>
<organism evidence="11 12">
    <name type="scientific">Zopfia rhizophila CBS 207.26</name>
    <dbReference type="NCBI Taxonomy" id="1314779"/>
    <lineage>
        <taxon>Eukaryota</taxon>
        <taxon>Fungi</taxon>
        <taxon>Dikarya</taxon>
        <taxon>Ascomycota</taxon>
        <taxon>Pezizomycotina</taxon>
        <taxon>Dothideomycetes</taxon>
        <taxon>Dothideomycetes incertae sedis</taxon>
        <taxon>Zopfiaceae</taxon>
        <taxon>Zopfia</taxon>
    </lineage>
</organism>
<dbReference type="InterPro" id="IPR036961">
    <property type="entry name" value="Kinesin_motor_dom_sf"/>
</dbReference>
<evidence type="ECO:0000256" key="8">
    <source>
        <dbReference type="PROSITE-ProRule" id="PRU00283"/>
    </source>
</evidence>
<dbReference type="PROSITE" id="PS50067">
    <property type="entry name" value="KINESIN_MOTOR_2"/>
    <property type="match status" value="1"/>
</dbReference>
<keyword evidence="5 8" id="KW-0067">ATP-binding</keyword>
<dbReference type="GO" id="GO:0007019">
    <property type="term" value="P:microtubule depolymerization"/>
    <property type="evidence" value="ECO:0007669"/>
    <property type="project" value="TreeGrafter"/>
</dbReference>
<dbReference type="SMART" id="SM00129">
    <property type="entry name" value="KISc"/>
    <property type="match status" value="1"/>
</dbReference>
<dbReference type="EMBL" id="ML994646">
    <property type="protein sequence ID" value="KAF2182880.1"/>
    <property type="molecule type" value="Genomic_DNA"/>
</dbReference>
<evidence type="ECO:0000256" key="9">
    <source>
        <dbReference type="RuleBase" id="RU000394"/>
    </source>
</evidence>
<dbReference type="GO" id="GO:0005874">
    <property type="term" value="C:microtubule"/>
    <property type="evidence" value="ECO:0007669"/>
    <property type="project" value="UniProtKB-KW"/>
</dbReference>
<evidence type="ECO:0000256" key="4">
    <source>
        <dbReference type="ARBA" id="ARBA00022741"/>
    </source>
</evidence>
<keyword evidence="7" id="KW-0206">Cytoskeleton</keyword>
<protein>
    <recommendedName>
        <fullName evidence="9">Kinesin-like protein</fullName>
    </recommendedName>
</protein>
<dbReference type="GO" id="GO:0007018">
    <property type="term" value="P:microtubule-based movement"/>
    <property type="evidence" value="ECO:0007669"/>
    <property type="project" value="InterPro"/>
</dbReference>
<keyword evidence="3 9" id="KW-0493">Microtubule</keyword>
<dbReference type="SUPFAM" id="SSF52540">
    <property type="entry name" value="P-loop containing nucleoside triphosphate hydrolases"/>
    <property type="match status" value="1"/>
</dbReference>
<dbReference type="PRINTS" id="PR00380">
    <property type="entry name" value="KINESINHEAVY"/>
</dbReference>
<accession>A0A6A6DY29</accession>
<keyword evidence="4 8" id="KW-0547">Nucleotide-binding</keyword>
<evidence type="ECO:0000256" key="5">
    <source>
        <dbReference type="ARBA" id="ARBA00022840"/>
    </source>
</evidence>
<dbReference type="Proteomes" id="UP000800200">
    <property type="component" value="Unassembled WGS sequence"/>
</dbReference>
<evidence type="ECO:0000313" key="11">
    <source>
        <dbReference type="EMBL" id="KAF2182880.1"/>
    </source>
</evidence>
<evidence type="ECO:0000256" key="3">
    <source>
        <dbReference type="ARBA" id="ARBA00022701"/>
    </source>
</evidence>
<dbReference type="GO" id="GO:0003777">
    <property type="term" value="F:microtubule motor activity"/>
    <property type="evidence" value="ECO:0007669"/>
    <property type="project" value="InterPro"/>
</dbReference>
<dbReference type="AlphaFoldDB" id="A0A6A6DY29"/>
<keyword evidence="2" id="KW-0963">Cytoplasm</keyword>
<comment type="similarity">
    <text evidence="8 9">Belongs to the TRAFAC class myosin-kinesin ATPase superfamily. Kinesin family.</text>
</comment>
<name>A0A6A6DY29_9PEZI</name>
<proteinExistence type="inferred from homology"/>
<dbReference type="InterPro" id="IPR027417">
    <property type="entry name" value="P-loop_NTPase"/>
</dbReference>
<evidence type="ECO:0000256" key="6">
    <source>
        <dbReference type="ARBA" id="ARBA00023175"/>
    </source>
</evidence>
<evidence type="ECO:0000256" key="2">
    <source>
        <dbReference type="ARBA" id="ARBA00022490"/>
    </source>
</evidence>
<dbReference type="GO" id="GO:0008017">
    <property type="term" value="F:microtubule binding"/>
    <property type="evidence" value="ECO:0007669"/>
    <property type="project" value="InterPro"/>
</dbReference>
<feature type="domain" description="Kinesin motor" evidence="10">
    <location>
        <begin position="10"/>
        <end position="458"/>
    </location>
</feature>
<keyword evidence="6 8" id="KW-0505">Motor protein</keyword>
<feature type="binding site" evidence="8">
    <location>
        <begin position="101"/>
        <end position="108"/>
    </location>
    <ligand>
        <name>ATP</name>
        <dbReference type="ChEBI" id="CHEBI:30616"/>
    </ligand>
</feature>
<dbReference type="InterPro" id="IPR019821">
    <property type="entry name" value="Kinesin_motor_CS"/>
</dbReference>
<keyword evidence="12" id="KW-1185">Reference proteome</keyword>
<evidence type="ECO:0000313" key="12">
    <source>
        <dbReference type="Proteomes" id="UP000800200"/>
    </source>
</evidence>
<dbReference type="InterPro" id="IPR001752">
    <property type="entry name" value="Kinesin_motor_dom"/>
</dbReference>
<evidence type="ECO:0000256" key="7">
    <source>
        <dbReference type="ARBA" id="ARBA00023212"/>
    </source>
</evidence>
<dbReference type="PANTHER" id="PTHR47971:SF8">
    <property type="entry name" value="KINESIN-LIKE PROTEIN"/>
    <property type="match status" value="1"/>
</dbReference>
<dbReference type="Pfam" id="PF00225">
    <property type="entry name" value="Kinesin"/>
    <property type="match status" value="2"/>
</dbReference>
<reference evidence="11" key="1">
    <citation type="journal article" date="2020" name="Stud. Mycol.">
        <title>101 Dothideomycetes genomes: a test case for predicting lifestyles and emergence of pathogens.</title>
        <authorList>
            <person name="Haridas S."/>
            <person name="Albert R."/>
            <person name="Binder M."/>
            <person name="Bloem J."/>
            <person name="Labutti K."/>
            <person name="Salamov A."/>
            <person name="Andreopoulos B."/>
            <person name="Baker S."/>
            <person name="Barry K."/>
            <person name="Bills G."/>
            <person name="Bluhm B."/>
            <person name="Cannon C."/>
            <person name="Castanera R."/>
            <person name="Culley D."/>
            <person name="Daum C."/>
            <person name="Ezra D."/>
            <person name="Gonzalez J."/>
            <person name="Henrissat B."/>
            <person name="Kuo A."/>
            <person name="Liang C."/>
            <person name="Lipzen A."/>
            <person name="Lutzoni F."/>
            <person name="Magnuson J."/>
            <person name="Mondo S."/>
            <person name="Nolan M."/>
            <person name="Ohm R."/>
            <person name="Pangilinan J."/>
            <person name="Park H.-J."/>
            <person name="Ramirez L."/>
            <person name="Alfaro M."/>
            <person name="Sun H."/>
            <person name="Tritt A."/>
            <person name="Yoshinaga Y."/>
            <person name="Zwiers L.-H."/>
            <person name="Turgeon B."/>
            <person name="Goodwin S."/>
            <person name="Spatafora J."/>
            <person name="Crous P."/>
            <person name="Grigoriev I."/>
        </authorList>
    </citation>
    <scope>NUCLEOTIDE SEQUENCE</scope>
    <source>
        <strain evidence="11">CBS 207.26</strain>
    </source>
</reference>